<dbReference type="Pfam" id="PF03411">
    <property type="entry name" value="Peptidase_M74"/>
    <property type="match status" value="1"/>
</dbReference>
<keyword evidence="12" id="KW-1185">Reference proteome</keyword>
<feature type="signal peptide" evidence="10">
    <location>
        <begin position="1"/>
        <end position="28"/>
    </location>
</feature>
<keyword evidence="7" id="KW-0482">Metalloprotease</keyword>
<feature type="disulfide bond" evidence="8">
    <location>
        <begin position="75"/>
        <end position="310"/>
    </location>
</feature>
<dbReference type="Gene3D" id="3.30.1380.10">
    <property type="match status" value="1"/>
</dbReference>
<feature type="chain" id="PRO_5006203845" evidence="10">
    <location>
        <begin position="29"/>
        <end position="317"/>
    </location>
</feature>
<name>A0A0Q3I1Q3_9HYPH</name>
<comment type="caution">
    <text evidence="11">The sequence shown here is derived from an EMBL/GenBank/DDBJ whole genome shotgun (WGS) entry which is preliminary data.</text>
</comment>
<dbReference type="GO" id="GO:0008237">
    <property type="term" value="F:metallopeptidase activity"/>
    <property type="evidence" value="ECO:0007669"/>
    <property type="project" value="UniProtKB-KW"/>
</dbReference>
<feature type="compositionally biased region" description="Basic residues" evidence="9">
    <location>
        <begin position="287"/>
        <end position="297"/>
    </location>
</feature>
<evidence type="ECO:0000256" key="3">
    <source>
        <dbReference type="ARBA" id="ARBA00022729"/>
    </source>
</evidence>
<keyword evidence="5" id="KW-0378">Hydrolase</keyword>
<keyword evidence="2" id="KW-0479">Metal-binding</keyword>
<reference evidence="11 12" key="1">
    <citation type="submission" date="2015-10" db="EMBL/GenBank/DDBJ databases">
        <title>Draft genome of Bosea thiooxidans.</title>
        <authorList>
            <person name="Wang X."/>
        </authorList>
    </citation>
    <scope>NUCLEOTIDE SEQUENCE [LARGE SCALE GENOMIC DNA]</scope>
    <source>
        <strain evidence="11 12">CGMCC 9174</strain>
    </source>
</reference>
<dbReference type="PIRSF" id="PIRSF018455">
    <property type="entry name" value="MepA"/>
    <property type="match status" value="1"/>
</dbReference>
<dbReference type="STRING" id="53254.SAMN05660750_02059"/>
<accession>A0A0Q3I1Q3</accession>
<evidence type="ECO:0000256" key="1">
    <source>
        <dbReference type="ARBA" id="ARBA00022670"/>
    </source>
</evidence>
<dbReference type="GO" id="GO:0030288">
    <property type="term" value="C:outer membrane-bounded periplasmic space"/>
    <property type="evidence" value="ECO:0007669"/>
    <property type="project" value="InterPro"/>
</dbReference>
<evidence type="ECO:0000256" key="8">
    <source>
        <dbReference type="PIRSR" id="PIRSR018455-2"/>
    </source>
</evidence>
<gene>
    <name evidence="11" type="ORF">ARD30_06190</name>
</gene>
<evidence type="ECO:0000256" key="5">
    <source>
        <dbReference type="ARBA" id="ARBA00022801"/>
    </source>
</evidence>
<dbReference type="InterPro" id="IPR005073">
    <property type="entry name" value="Peptidase_M74"/>
</dbReference>
<evidence type="ECO:0000256" key="9">
    <source>
        <dbReference type="SAM" id="MobiDB-lite"/>
    </source>
</evidence>
<dbReference type="GO" id="GO:0046872">
    <property type="term" value="F:metal ion binding"/>
    <property type="evidence" value="ECO:0007669"/>
    <property type="project" value="UniProtKB-KW"/>
</dbReference>
<organism evidence="11 12">
    <name type="scientific">Bosea thiooxidans</name>
    <dbReference type="NCBI Taxonomy" id="53254"/>
    <lineage>
        <taxon>Bacteria</taxon>
        <taxon>Pseudomonadati</taxon>
        <taxon>Pseudomonadota</taxon>
        <taxon>Alphaproteobacteria</taxon>
        <taxon>Hyphomicrobiales</taxon>
        <taxon>Boseaceae</taxon>
        <taxon>Bosea</taxon>
    </lineage>
</organism>
<dbReference type="InterPro" id="IPR009045">
    <property type="entry name" value="Zn_M74/Hedgehog-like"/>
</dbReference>
<evidence type="ECO:0000313" key="11">
    <source>
        <dbReference type="EMBL" id="KQK28911.1"/>
    </source>
</evidence>
<dbReference type="GO" id="GO:0006508">
    <property type="term" value="P:proteolysis"/>
    <property type="evidence" value="ECO:0007669"/>
    <property type="project" value="UniProtKB-KW"/>
</dbReference>
<dbReference type="GO" id="GO:0004252">
    <property type="term" value="F:serine-type endopeptidase activity"/>
    <property type="evidence" value="ECO:0007669"/>
    <property type="project" value="InterPro"/>
</dbReference>
<keyword evidence="3 10" id="KW-0732">Signal</keyword>
<keyword evidence="4" id="KW-0574">Periplasm</keyword>
<sequence length="317" mass="34859">MLRPMLTHPRIAILAACLAVSVPGAGLAQSTADQEAKTRANNIAAYPDAARSLFGQKTTPASMQARAIGSYARGCLAGAEALPIDGPSWQVMRLNRNRNWGHPVLIDYLEKLARDVPRITGWPGLLVGDMSQPRGGPMVTGHASHQIGLDADVWLTPMPKGRLDREERENMPAVNMARSDWRDVDPRNWTPAHTRLIKAVAAEPRVERIFVNPALKVALCREAGADKSWLEKVRPIWGHNYHFHIRMACPAGMASCQGQEPPNFGDGCGTELSGWVERQYQAIFHPPKPRPGPKPKPKPPMSLDALPPECRQVLVSR</sequence>
<protein>
    <submittedName>
        <fullName evidence="11">Peptidase</fullName>
    </submittedName>
</protein>
<feature type="disulfide bond" evidence="8">
    <location>
        <begin position="220"/>
        <end position="268"/>
    </location>
</feature>
<feature type="disulfide bond" evidence="8">
    <location>
        <begin position="249"/>
        <end position="256"/>
    </location>
</feature>
<evidence type="ECO:0000256" key="7">
    <source>
        <dbReference type="ARBA" id="ARBA00023049"/>
    </source>
</evidence>
<dbReference type="AlphaFoldDB" id="A0A0Q3I1Q3"/>
<dbReference type="EMBL" id="LMAR01000056">
    <property type="protein sequence ID" value="KQK28911.1"/>
    <property type="molecule type" value="Genomic_DNA"/>
</dbReference>
<keyword evidence="1" id="KW-0645">Protease</keyword>
<keyword evidence="8" id="KW-1015">Disulfide bond</keyword>
<feature type="region of interest" description="Disordered" evidence="9">
    <location>
        <begin position="285"/>
        <end position="307"/>
    </location>
</feature>
<evidence type="ECO:0000256" key="4">
    <source>
        <dbReference type="ARBA" id="ARBA00022764"/>
    </source>
</evidence>
<dbReference type="Proteomes" id="UP000051562">
    <property type="component" value="Unassembled WGS sequence"/>
</dbReference>
<dbReference type="NCBIfam" id="NF006947">
    <property type="entry name" value="PRK09429.1"/>
    <property type="match status" value="1"/>
</dbReference>
<keyword evidence="6" id="KW-0862">Zinc</keyword>
<evidence type="ECO:0000313" key="12">
    <source>
        <dbReference type="Proteomes" id="UP000051562"/>
    </source>
</evidence>
<evidence type="ECO:0000256" key="2">
    <source>
        <dbReference type="ARBA" id="ARBA00022723"/>
    </source>
</evidence>
<dbReference type="SUPFAM" id="SSF55166">
    <property type="entry name" value="Hedgehog/DD-peptidase"/>
    <property type="match status" value="1"/>
</dbReference>
<evidence type="ECO:0000256" key="10">
    <source>
        <dbReference type="SAM" id="SignalP"/>
    </source>
</evidence>
<proteinExistence type="predicted"/>
<evidence type="ECO:0000256" key="6">
    <source>
        <dbReference type="ARBA" id="ARBA00022833"/>
    </source>
</evidence>